<organism evidence="1 2">
    <name type="scientific">Hymenoscyphus fraxineus</name>
    <dbReference type="NCBI Taxonomy" id="746836"/>
    <lineage>
        <taxon>Eukaryota</taxon>
        <taxon>Fungi</taxon>
        <taxon>Dikarya</taxon>
        <taxon>Ascomycota</taxon>
        <taxon>Pezizomycotina</taxon>
        <taxon>Leotiomycetes</taxon>
        <taxon>Helotiales</taxon>
        <taxon>Helotiaceae</taxon>
        <taxon>Hymenoscyphus</taxon>
    </lineage>
</organism>
<evidence type="ECO:0000313" key="1">
    <source>
        <dbReference type="EMBL" id="CAG8952343.1"/>
    </source>
</evidence>
<gene>
    <name evidence="1" type="ORF">HYFRA_00001089</name>
</gene>
<name>A0A9N9PRD0_9HELO</name>
<sequence length="75" mass="8560">MSDFGYVVDILALELWGEVYLTFASIVQQIHYAVNWRNIKQLQYERALENLRHPARAFGGAAGGLDDALFYILLN</sequence>
<protein>
    <submittedName>
        <fullName evidence="1">Uncharacterized protein</fullName>
    </submittedName>
</protein>
<accession>A0A9N9PRD0</accession>
<proteinExistence type="predicted"/>
<comment type="caution">
    <text evidence="1">The sequence shown here is derived from an EMBL/GenBank/DDBJ whole genome shotgun (WGS) entry which is preliminary data.</text>
</comment>
<dbReference type="Proteomes" id="UP000696280">
    <property type="component" value="Unassembled WGS sequence"/>
</dbReference>
<evidence type="ECO:0000313" key="2">
    <source>
        <dbReference type="Proteomes" id="UP000696280"/>
    </source>
</evidence>
<dbReference type="EMBL" id="CAJVRL010000045">
    <property type="protein sequence ID" value="CAG8952343.1"/>
    <property type="molecule type" value="Genomic_DNA"/>
</dbReference>
<dbReference type="OrthoDB" id="5287295at2759"/>
<reference evidence="1" key="1">
    <citation type="submission" date="2021-07" db="EMBL/GenBank/DDBJ databases">
        <authorList>
            <person name="Durling M."/>
        </authorList>
    </citation>
    <scope>NUCLEOTIDE SEQUENCE</scope>
</reference>
<keyword evidence="2" id="KW-1185">Reference proteome</keyword>
<dbReference type="AlphaFoldDB" id="A0A9N9PRD0"/>